<keyword evidence="4" id="KW-1185">Reference proteome</keyword>
<evidence type="ECO:0000259" key="2">
    <source>
        <dbReference type="Pfam" id="PF21686"/>
    </source>
</evidence>
<dbReference type="InterPro" id="IPR052171">
    <property type="entry name" value="NHEJ_LigD"/>
</dbReference>
<dbReference type="Pfam" id="PF21686">
    <property type="entry name" value="LigD_Prim-Pol"/>
    <property type="match status" value="1"/>
</dbReference>
<evidence type="ECO:0000313" key="3">
    <source>
        <dbReference type="EMBL" id="GAA2150836.1"/>
    </source>
</evidence>
<feature type="domain" description="DNA ligase D polymerase" evidence="2">
    <location>
        <begin position="35"/>
        <end position="278"/>
    </location>
</feature>
<dbReference type="PANTHER" id="PTHR42705:SF2">
    <property type="entry name" value="BIFUNCTIONAL NON-HOMOLOGOUS END JOINING PROTEIN LIGD"/>
    <property type="match status" value="1"/>
</dbReference>
<dbReference type="PANTHER" id="PTHR42705">
    <property type="entry name" value="BIFUNCTIONAL NON-HOMOLOGOUS END JOINING PROTEIN LIGD"/>
    <property type="match status" value="1"/>
</dbReference>
<dbReference type="Gene3D" id="3.90.920.10">
    <property type="entry name" value="DNA primase, PRIM domain"/>
    <property type="match status" value="1"/>
</dbReference>
<feature type="region of interest" description="Disordered" evidence="1">
    <location>
        <begin position="273"/>
        <end position="297"/>
    </location>
</feature>
<proteinExistence type="predicted"/>
<accession>A0ABN2ZZI5</accession>
<dbReference type="InterPro" id="IPR014145">
    <property type="entry name" value="LigD_pol_dom"/>
</dbReference>
<gene>
    <name evidence="3" type="primary">ligD_2</name>
    <name evidence="3" type="ORF">GCM10009760_45530</name>
</gene>
<dbReference type="GO" id="GO:0016874">
    <property type="term" value="F:ligase activity"/>
    <property type="evidence" value="ECO:0007669"/>
    <property type="project" value="UniProtKB-KW"/>
</dbReference>
<protein>
    <submittedName>
        <fullName evidence="3">Non-homologous end-joining DNA ligase</fullName>
    </submittedName>
</protein>
<sequence>MPAVSDPTATVTEIEGRRLRLTHLDRVLYPETGWTKAAALRYYALVAPRLLPHLAGRPASFLRFPAGVDGPRFWAKNVPGGAPDWLTTLDVTHREGEMRQVVVADLPTLLWAANLGALELHVPQWRHTPAEHDRLVIDLDPGPGATLVDCCAVALLARRELAADGLTAWPKTSGAKGLHLLVPLRPAPERAAADYARGLAARLRAAHPELVVDRMDKALRAGRVFVDWSQNSSAKTTAAPYSLRAGRRPGVSAPLTWTEVAACRRPDDLAFTPERAARPGADPMAGLTDPANAGALG</sequence>
<dbReference type="Proteomes" id="UP001422759">
    <property type="component" value="Unassembled WGS sequence"/>
</dbReference>
<evidence type="ECO:0000256" key="1">
    <source>
        <dbReference type="SAM" id="MobiDB-lite"/>
    </source>
</evidence>
<comment type="caution">
    <text evidence="3">The sequence shown here is derived from an EMBL/GenBank/DDBJ whole genome shotgun (WGS) entry which is preliminary data.</text>
</comment>
<dbReference type="RefSeq" id="WP_425555611.1">
    <property type="nucleotide sequence ID" value="NZ_BAAANT010000030.1"/>
</dbReference>
<name>A0ABN2ZZI5_9ACTN</name>
<organism evidence="3 4">
    <name type="scientific">Kitasatospora kazusensis</name>
    <dbReference type="NCBI Taxonomy" id="407974"/>
    <lineage>
        <taxon>Bacteria</taxon>
        <taxon>Bacillati</taxon>
        <taxon>Actinomycetota</taxon>
        <taxon>Actinomycetes</taxon>
        <taxon>Kitasatosporales</taxon>
        <taxon>Streptomycetaceae</taxon>
        <taxon>Kitasatospora</taxon>
    </lineage>
</organism>
<reference evidence="3 4" key="1">
    <citation type="journal article" date="2019" name="Int. J. Syst. Evol. Microbiol.">
        <title>The Global Catalogue of Microorganisms (GCM) 10K type strain sequencing project: providing services to taxonomists for standard genome sequencing and annotation.</title>
        <authorList>
            <consortium name="The Broad Institute Genomics Platform"/>
            <consortium name="The Broad Institute Genome Sequencing Center for Infectious Disease"/>
            <person name="Wu L."/>
            <person name="Ma J."/>
        </authorList>
    </citation>
    <scope>NUCLEOTIDE SEQUENCE [LARGE SCALE GENOMIC DNA]</scope>
    <source>
        <strain evidence="3 4">JCM 14560</strain>
    </source>
</reference>
<dbReference type="NCBIfam" id="TIGR02778">
    <property type="entry name" value="ligD_pol"/>
    <property type="match status" value="1"/>
</dbReference>
<evidence type="ECO:0000313" key="4">
    <source>
        <dbReference type="Proteomes" id="UP001422759"/>
    </source>
</evidence>
<keyword evidence="3" id="KW-0436">Ligase</keyword>
<dbReference type="EMBL" id="BAAANT010000030">
    <property type="protein sequence ID" value="GAA2150836.1"/>
    <property type="molecule type" value="Genomic_DNA"/>
</dbReference>